<reference evidence="1" key="2">
    <citation type="submission" date="2021-05" db="EMBL/GenBank/DDBJ databases">
        <title>Protein family content uncovers lineage relationships and bacterial pathway maintenance mechanisms in DPANN archaea.</title>
        <authorList>
            <person name="Castelle C.J."/>
            <person name="Meheust R."/>
            <person name="Jaffe A.L."/>
            <person name="Seitz K."/>
            <person name="Gong X."/>
            <person name="Baker B.J."/>
            <person name="Banfield J.F."/>
        </authorList>
    </citation>
    <scope>NUCLEOTIDE SEQUENCE</scope>
    <source>
        <strain evidence="1">RIFCSPLOWO2_01_FULL_58_19</strain>
    </source>
</reference>
<proteinExistence type="predicted"/>
<dbReference type="AlphaFoldDB" id="A0A8T4L7K4"/>
<accession>A0A8T4L7K4</accession>
<gene>
    <name evidence="1" type="ORF">J4203_05260</name>
</gene>
<evidence type="ECO:0000313" key="1">
    <source>
        <dbReference type="EMBL" id="MBS3063258.1"/>
    </source>
</evidence>
<reference evidence="1" key="1">
    <citation type="submission" date="2021-03" db="EMBL/GenBank/DDBJ databases">
        <authorList>
            <person name="Jaffe A."/>
        </authorList>
    </citation>
    <scope>NUCLEOTIDE SEQUENCE</scope>
    <source>
        <strain evidence="1">RIFCSPLOWO2_01_FULL_58_19</strain>
    </source>
</reference>
<dbReference type="Proteomes" id="UP000678237">
    <property type="component" value="Unassembled WGS sequence"/>
</dbReference>
<protein>
    <submittedName>
        <fullName evidence="1">Uncharacterized protein</fullName>
    </submittedName>
</protein>
<comment type="caution">
    <text evidence="1">The sequence shown here is derived from an EMBL/GenBank/DDBJ whole genome shotgun (WGS) entry which is preliminary data.</text>
</comment>
<sequence length="300" mass="35276">MTLLVGVHHGNPRNPVPNWVVHQALKIVEGMQPGSVLGLEMTPRRLKDWRKTAEISSLEPVQRMVQDLPSKLRLLEEVQVAREKRDERLLELFPREAEPIIRMNKMKRKSLTSLKERFGMFEEIVENYKTFLFPKLIKAAEIRGVKVVPMESAIALRYNDRVEPTGMKADKLLESQRTGLPAKDRLFLKRWRGKFYYSYEHLREKGFLTRLRREKPDAAFFGATHVLNLATHQGEALASLGITGKNTRYLVEHWFPFKRTWQSELREGQRKTDYLKILKRYGNRYGRPRRVPRSFRKPKA</sequence>
<organism evidence="1 2">
    <name type="scientific">Candidatus Iainarchaeum sp</name>
    <dbReference type="NCBI Taxonomy" id="3101447"/>
    <lineage>
        <taxon>Archaea</taxon>
        <taxon>Candidatus Iainarchaeota</taxon>
        <taxon>Candidatus Iainarchaeia</taxon>
        <taxon>Candidatus Iainarchaeales</taxon>
        <taxon>Candidatus Iainarchaeaceae</taxon>
        <taxon>Candidatus Iainarchaeum</taxon>
    </lineage>
</organism>
<evidence type="ECO:0000313" key="2">
    <source>
        <dbReference type="Proteomes" id="UP000678237"/>
    </source>
</evidence>
<dbReference type="EMBL" id="JAGVWE010000004">
    <property type="protein sequence ID" value="MBS3063258.1"/>
    <property type="molecule type" value="Genomic_DNA"/>
</dbReference>
<name>A0A8T4L7K4_9ARCH</name>